<keyword evidence="3" id="KW-0560">Oxidoreductase</keyword>
<evidence type="ECO:0000256" key="1">
    <source>
        <dbReference type="ARBA" id="ARBA00001931"/>
    </source>
</evidence>
<dbReference type="InterPro" id="IPR002372">
    <property type="entry name" value="PQQ_rpt_dom"/>
</dbReference>
<feature type="domain" description="Pyrrolo-quinoline quinone repeat" evidence="4">
    <location>
        <begin position="203"/>
        <end position="380"/>
    </location>
</feature>
<feature type="domain" description="Pyrrolo-quinoline quinone repeat" evidence="5">
    <location>
        <begin position="427"/>
        <end position="505"/>
    </location>
</feature>
<keyword evidence="7" id="KW-1185">Reference proteome</keyword>
<organism evidence="6 7">
    <name type="scientific">Erythroxylum novogranatense</name>
    <dbReference type="NCBI Taxonomy" id="1862640"/>
    <lineage>
        <taxon>Eukaryota</taxon>
        <taxon>Viridiplantae</taxon>
        <taxon>Streptophyta</taxon>
        <taxon>Embryophyta</taxon>
        <taxon>Tracheophyta</taxon>
        <taxon>Spermatophyta</taxon>
        <taxon>Magnoliopsida</taxon>
        <taxon>eudicotyledons</taxon>
        <taxon>Gunneridae</taxon>
        <taxon>Pentapetalae</taxon>
        <taxon>rosids</taxon>
        <taxon>fabids</taxon>
        <taxon>Malpighiales</taxon>
        <taxon>Erythroxylaceae</taxon>
        <taxon>Erythroxylum</taxon>
    </lineage>
</organism>
<evidence type="ECO:0000259" key="4">
    <source>
        <dbReference type="Pfam" id="PF01011"/>
    </source>
</evidence>
<sequence length="532" mass="57582">MPANHCNHRIPICMYLPNLPFLTLNLPSDNWINHGKDIYNRRYADKEWKISPRTVSNLRLKWEFVAGKDITATPAIFDGVVYFPSWNGYLYAVRVYDGSVVWEKNLQNLTGIPPRTFILNVNSTVSRATPTVVGDLLITGLYGPAVVFAVKRSTGELVWQTEIDSHPRGLVTMSGTHYKGAYYIGTSSLEEGVSIDQCCIFRGSFLKLDVRTGKILWRKYMLPDNSGKRGGYAGAAVWGSSPSIDATRNHVYIATGNLYSAPPRILQCQEKQNNQTTPSGPDECIEPENHSNSILALDLDSGDIKWYRQLGGYDVWFLACSNPSTPGCPPGPNPDADFSEAPMILNLCVNGTYQDTVVAVQKSGFAWSLHRDNGTLVWSTNAGPGGLGGGGYWGAATDNKVVYTNIANSGFKNFTLRPSTRNTTAGGWVAMDAQTGDILWSTANPTNATASGPVTLANGVLFGGSTYKTGPIYALDAESGAILWSYDTGATIFGGASVSDGCIFIGSGYKSSIGFVFPDYTAGTSLFAFCIK</sequence>
<dbReference type="Pfam" id="PF01011">
    <property type="entry name" value="PQQ"/>
    <property type="match status" value="1"/>
</dbReference>
<comment type="similarity">
    <text evidence="2">Belongs to the bacterial PQQ dehydrogenase family.</text>
</comment>
<evidence type="ECO:0000256" key="2">
    <source>
        <dbReference type="ARBA" id="ARBA00008156"/>
    </source>
</evidence>
<name>A0AAV8U728_9ROSI</name>
<dbReference type="InterPro" id="IPR018391">
    <property type="entry name" value="PQQ_b-propeller_rpt"/>
</dbReference>
<dbReference type="GO" id="GO:0016491">
    <property type="term" value="F:oxidoreductase activity"/>
    <property type="evidence" value="ECO:0007669"/>
    <property type="project" value="UniProtKB-KW"/>
</dbReference>
<evidence type="ECO:0000313" key="6">
    <source>
        <dbReference type="EMBL" id="KAJ8775107.1"/>
    </source>
</evidence>
<dbReference type="Pfam" id="PF13360">
    <property type="entry name" value="PQQ_2"/>
    <property type="match status" value="1"/>
</dbReference>
<dbReference type="PANTHER" id="PTHR32303">
    <property type="entry name" value="QUINOPROTEIN ALCOHOL DEHYDROGENASE (CYTOCHROME C)"/>
    <property type="match status" value="1"/>
</dbReference>
<comment type="cofactor">
    <cofactor evidence="1">
        <name>pyrroloquinoline quinone</name>
        <dbReference type="ChEBI" id="CHEBI:58442"/>
    </cofactor>
</comment>
<reference evidence="6 7" key="1">
    <citation type="submission" date="2021-09" db="EMBL/GenBank/DDBJ databases">
        <title>Genomic insights and catalytic innovation underlie evolution of tropane alkaloids biosynthesis.</title>
        <authorList>
            <person name="Wang Y.-J."/>
            <person name="Tian T."/>
            <person name="Huang J.-P."/>
            <person name="Huang S.-X."/>
        </authorList>
    </citation>
    <scope>NUCLEOTIDE SEQUENCE [LARGE SCALE GENOMIC DNA]</scope>
    <source>
        <strain evidence="6">KIB-2018</strain>
        <tissue evidence="6">Leaf</tissue>
    </source>
</reference>
<accession>A0AAV8U728</accession>
<comment type="caution">
    <text evidence="6">The sequence shown here is derived from an EMBL/GenBank/DDBJ whole genome shotgun (WGS) entry which is preliminary data.</text>
</comment>
<dbReference type="AlphaFoldDB" id="A0AAV8U728"/>
<dbReference type="PANTHER" id="PTHR32303:SF10">
    <property type="entry name" value="OUTER MEMBRANE PROTEIN ASSEMBLY FACTOR BAMB"/>
    <property type="match status" value="1"/>
</dbReference>
<evidence type="ECO:0000256" key="3">
    <source>
        <dbReference type="ARBA" id="ARBA00023002"/>
    </source>
</evidence>
<gene>
    <name evidence="6" type="ORF">K2173_020111</name>
</gene>
<dbReference type="SUPFAM" id="SSF50998">
    <property type="entry name" value="Quinoprotein alcohol dehydrogenase-like"/>
    <property type="match status" value="1"/>
</dbReference>
<dbReference type="EMBL" id="JAIWQS010000001">
    <property type="protein sequence ID" value="KAJ8775107.1"/>
    <property type="molecule type" value="Genomic_DNA"/>
</dbReference>
<evidence type="ECO:0000259" key="5">
    <source>
        <dbReference type="Pfam" id="PF13360"/>
    </source>
</evidence>
<evidence type="ECO:0000313" key="7">
    <source>
        <dbReference type="Proteomes" id="UP001159364"/>
    </source>
</evidence>
<proteinExistence type="inferred from homology"/>
<protein>
    <recommendedName>
        <fullName evidence="4 5">Pyrrolo-quinoline quinone repeat domain-containing protein</fullName>
    </recommendedName>
</protein>
<dbReference type="SMART" id="SM00564">
    <property type="entry name" value="PQQ"/>
    <property type="match status" value="6"/>
</dbReference>
<dbReference type="Proteomes" id="UP001159364">
    <property type="component" value="Linkage Group LG01"/>
</dbReference>
<dbReference type="InterPro" id="IPR011047">
    <property type="entry name" value="Quinoprotein_ADH-like_sf"/>
</dbReference>
<dbReference type="Gene3D" id="2.140.10.10">
    <property type="entry name" value="Quinoprotein alcohol dehydrogenase-like superfamily"/>
    <property type="match status" value="1"/>
</dbReference>